<dbReference type="EMBL" id="JAHWQX010000002">
    <property type="protein sequence ID" value="MBW3096991.1"/>
    <property type="molecule type" value="Genomic_DNA"/>
</dbReference>
<keyword evidence="1" id="KW-0472">Membrane</keyword>
<evidence type="ECO:0000256" key="1">
    <source>
        <dbReference type="SAM" id="Phobius"/>
    </source>
</evidence>
<feature type="transmembrane region" description="Helical" evidence="1">
    <location>
        <begin position="180"/>
        <end position="200"/>
    </location>
</feature>
<feature type="transmembrane region" description="Helical" evidence="1">
    <location>
        <begin position="343"/>
        <end position="366"/>
    </location>
</feature>
<evidence type="ECO:0000313" key="3">
    <source>
        <dbReference type="EMBL" id="MBW3096991.1"/>
    </source>
</evidence>
<feature type="transmembrane region" description="Helical" evidence="1">
    <location>
        <begin position="287"/>
        <end position="306"/>
    </location>
</feature>
<dbReference type="PANTHER" id="PTHR23537:SF1">
    <property type="entry name" value="SUGAR TRANSPORTER"/>
    <property type="match status" value="1"/>
</dbReference>
<feature type="transmembrane region" description="Helical" evidence="1">
    <location>
        <begin position="62"/>
        <end position="83"/>
    </location>
</feature>
<keyword evidence="1" id="KW-1133">Transmembrane helix</keyword>
<feature type="transmembrane region" description="Helical" evidence="1">
    <location>
        <begin position="119"/>
        <end position="140"/>
    </location>
</feature>
<dbReference type="RefSeq" id="WP_219200944.1">
    <property type="nucleotide sequence ID" value="NZ_JAHWQX010000002.1"/>
</dbReference>
<organism evidence="3 4">
    <name type="scientific">Pseudohoeflea coraliihabitans</name>
    <dbReference type="NCBI Taxonomy" id="2860393"/>
    <lineage>
        <taxon>Bacteria</taxon>
        <taxon>Pseudomonadati</taxon>
        <taxon>Pseudomonadota</taxon>
        <taxon>Alphaproteobacteria</taxon>
        <taxon>Hyphomicrobiales</taxon>
        <taxon>Rhizobiaceae</taxon>
        <taxon>Pseudohoeflea</taxon>
    </lineage>
</organism>
<feature type="transmembrane region" description="Helical" evidence="1">
    <location>
        <begin position="90"/>
        <end position="107"/>
    </location>
</feature>
<proteinExistence type="predicted"/>
<keyword evidence="4" id="KW-1185">Reference proteome</keyword>
<keyword evidence="1" id="KW-0812">Transmembrane</keyword>
<evidence type="ECO:0000259" key="2">
    <source>
        <dbReference type="PROSITE" id="PS50850"/>
    </source>
</evidence>
<protein>
    <submittedName>
        <fullName evidence="3">YbfB/YjiJ family MFS transporter</fullName>
    </submittedName>
</protein>
<sequence length="404" mass="41772">MLRSSPSRDDRAQVPGDAFPWTIALAGALCMAVVMGLGRFFYTPVLPAMMSDLEMGPADAGFIASANYLGYLLGSFAAAYGWAEGIERRMVLFGLAMTAALLALMGLGSDVMVLSLVRLLAGIVSALVMVFSTALVLSAGPVSRRDDVQSSHFGGVGIGIAGSALLFAALIYAGGGWRTAWFAAAVLALLSILPVARYLPSRVLRQGTSHREPRLVWTPRLIALMLAYGIFGFGYIVTATFLVAIVREAGGSSSFEILVWLVTGLAGVPSVALGALAARRFGKVRTIVWACLIEAVGVTASVLLPLPAGPLIGGVMLGGTFILITAQGLQASRILAPESPRRVLATMTVAFSIGQILGPLVAGGLAQLTGNYVLASLSAVAALLMSAALYAAGLRDADVAVGRS</sequence>
<name>A0ABS6WM28_9HYPH</name>
<feature type="domain" description="Major facilitator superfamily (MFS) profile" evidence="2">
    <location>
        <begin position="24"/>
        <end position="404"/>
    </location>
</feature>
<feature type="transmembrane region" description="Helical" evidence="1">
    <location>
        <begin position="21"/>
        <end position="42"/>
    </location>
</feature>
<comment type="caution">
    <text evidence="3">The sequence shown here is derived from an EMBL/GenBank/DDBJ whole genome shotgun (WGS) entry which is preliminary data.</text>
</comment>
<dbReference type="InterPro" id="IPR010645">
    <property type="entry name" value="MFS_4"/>
</dbReference>
<dbReference type="Proteomes" id="UP001430804">
    <property type="component" value="Unassembled WGS sequence"/>
</dbReference>
<reference evidence="3" key="1">
    <citation type="submission" date="2021-07" db="EMBL/GenBank/DDBJ databases">
        <title>Pseudohoeflea marina sp. nov. a polyhydroxyalcanoate-producing bacterium.</title>
        <authorList>
            <person name="Zheng W."/>
            <person name="Yu S."/>
            <person name="Huang Y."/>
        </authorList>
    </citation>
    <scope>NUCLEOTIDE SEQUENCE</scope>
    <source>
        <strain evidence="3">DP4N28-3</strain>
    </source>
</reference>
<feature type="transmembrane region" description="Helical" evidence="1">
    <location>
        <begin position="257"/>
        <end position="278"/>
    </location>
</feature>
<feature type="transmembrane region" description="Helical" evidence="1">
    <location>
        <begin position="221"/>
        <end position="245"/>
    </location>
</feature>
<dbReference type="InterPro" id="IPR020846">
    <property type="entry name" value="MFS_dom"/>
</dbReference>
<dbReference type="PROSITE" id="PS50850">
    <property type="entry name" value="MFS"/>
    <property type="match status" value="1"/>
</dbReference>
<feature type="transmembrane region" description="Helical" evidence="1">
    <location>
        <begin position="372"/>
        <end position="394"/>
    </location>
</feature>
<feature type="transmembrane region" description="Helical" evidence="1">
    <location>
        <begin position="152"/>
        <end position="174"/>
    </location>
</feature>
<dbReference type="Pfam" id="PF06779">
    <property type="entry name" value="MFS_4"/>
    <property type="match status" value="1"/>
</dbReference>
<dbReference type="PANTHER" id="PTHR23537">
    <property type="match status" value="1"/>
</dbReference>
<dbReference type="CDD" id="cd06180">
    <property type="entry name" value="MFS_YjiJ"/>
    <property type="match status" value="1"/>
</dbReference>
<gene>
    <name evidence="3" type="ORF">KY465_06840</name>
</gene>
<feature type="transmembrane region" description="Helical" evidence="1">
    <location>
        <begin position="312"/>
        <end position="331"/>
    </location>
</feature>
<evidence type="ECO:0000313" key="4">
    <source>
        <dbReference type="Proteomes" id="UP001430804"/>
    </source>
</evidence>
<accession>A0ABS6WM28</accession>